<sequence>MAAQKRDFRRFHDTSTGWEFTEDCKTILRDPGHRAGNIQQVRDQCTPTPVKASEWVFGIDKIKGQVPREEALARFTRAVKPQLTD</sequence>
<reference evidence="1 2" key="1">
    <citation type="journal article" date="2015" name="Genome Biol. Evol.">
        <title>Comparative Genomics of a Bacterivorous Green Alga Reveals Evolutionary Causalities and Consequences of Phago-Mixotrophic Mode of Nutrition.</title>
        <authorList>
            <person name="Burns J.A."/>
            <person name="Paasch A."/>
            <person name="Narechania A."/>
            <person name="Kim E."/>
        </authorList>
    </citation>
    <scope>NUCLEOTIDE SEQUENCE [LARGE SCALE GENOMIC DNA]</scope>
    <source>
        <strain evidence="1 2">PLY_AMNH</strain>
    </source>
</reference>
<dbReference type="Proteomes" id="UP001190700">
    <property type="component" value="Unassembled WGS sequence"/>
</dbReference>
<dbReference type="EMBL" id="LGRX02010750">
    <property type="protein sequence ID" value="KAK3269768.1"/>
    <property type="molecule type" value="Genomic_DNA"/>
</dbReference>
<keyword evidence="2" id="KW-1185">Reference proteome</keyword>
<evidence type="ECO:0000313" key="2">
    <source>
        <dbReference type="Proteomes" id="UP001190700"/>
    </source>
</evidence>
<comment type="caution">
    <text evidence="1">The sequence shown here is derived from an EMBL/GenBank/DDBJ whole genome shotgun (WGS) entry which is preliminary data.</text>
</comment>
<organism evidence="1 2">
    <name type="scientific">Cymbomonas tetramitiformis</name>
    <dbReference type="NCBI Taxonomy" id="36881"/>
    <lineage>
        <taxon>Eukaryota</taxon>
        <taxon>Viridiplantae</taxon>
        <taxon>Chlorophyta</taxon>
        <taxon>Pyramimonadophyceae</taxon>
        <taxon>Pyramimonadales</taxon>
        <taxon>Pyramimonadaceae</taxon>
        <taxon>Cymbomonas</taxon>
    </lineage>
</organism>
<accession>A0AAE0G1U6</accession>
<proteinExistence type="predicted"/>
<dbReference type="AlphaFoldDB" id="A0AAE0G1U6"/>
<name>A0AAE0G1U6_9CHLO</name>
<evidence type="ECO:0000313" key="1">
    <source>
        <dbReference type="EMBL" id="KAK3269768.1"/>
    </source>
</evidence>
<protein>
    <submittedName>
        <fullName evidence="1">Uncharacterized protein</fullName>
    </submittedName>
</protein>
<gene>
    <name evidence="1" type="ORF">CYMTET_21801</name>
</gene>